<dbReference type="AlphaFoldDB" id="A0A4Y9FUQ2"/>
<dbReference type="Proteomes" id="UP000298358">
    <property type="component" value="Unassembled WGS sequence"/>
</dbReference>
<dbReference type="Gene3D" id="1.10.1740.10">
    <property type="match status" value="1"/>
</dbReference>
<keyword evidence="3" id="KW-0731">Sigma factor</keyword>
<dbReference type="InterPro" id="IPR014284">
    <property type="entry name" value="RNA_pol_sigma-70_dom"/>
</dbReference>
<dbReference type="InterPro" id="IPR013249">
    <property type="entry name" value="RNA_pol_sigma70_r4_t2"/>
</dbReference>
<comment type="similarity">
    <text evidence="1">Belongs to the sigma-70 factor family. ECF subfamily.</text>
</comment>
<dbReference type="InterPro" id="IPR007627">
    <property type="entry name" value="RNA_pol_sigma70_r2"/>
</dbReference>
<keyword evidence="4" id="KW-0238">DNA-binding</keyword>
<evidence type="ECO:0000313" key="9">
    <source>
        <dbReference type="Proteomes" id="UP000298358"/>
    </source>
</evidence>
<protein>
    <submittedName>
        <fullName evidence="8">Sigma-70 family RNA polymerase sigma factor</fullName>
    </submittedName>
</protein>
<dbReference type="SUPFAM" id="SSF88946">
    <property type="entry name" value="Sigma2 domain of RNA polymerase sigma factors"/>
    <property type="match status" value="1"/>
</dbReference>
<feature type="domain" description="RNA polymerase sigma factor 70 region 4 type 2" evidence="7">
    <location>
        <begin position="117"/>
        <end position="169"/>
    </location>
</feature>
<reference evidence="8 9" key="1">
    <citation type="submission" date="2019-03" db="EMBL/GenBank/DDBJ databases">
        <title>Diversity of the mouse oral microbiome.</title>
        <authorList>
            <person name="Joseph S."/>
            <person name="Aduse-Opoku J."/>
            <person name="Curtis M."/>
            <person name="Wade W."/>
            <person name="Hashim A."/>
        </authorList>
    </citation>
    <scope>NUCLEOTIDE SEQUENCE [LARGE SCALE GENOMIC DNA]</scope>
    <source>
        <strain evidence="8 9">P1012</strain>
    </source>
</reference>
<dbReference type="InterPro" id="IPR013325">
    <property type="entry name" value="RNA_pol_sigma_r2"/>
</dbReference>
<dbReference type="InterPro" id="IPR039425">
    <property type="entry name" value="RNA_pol_sigma-70-like"/>
</dbReference>
<evidence type="ECO:0000256" key="3">
    <source>
        <dbReference type="ARBA" id="ARBA00023082"/>
    </source>
</evidence>
<feature type="domain" description="RNA polymerase sigma-70 region 2" evidence="6">
    <location>
        <begin position="24"/>
        <end position="92"/>
    </location>
</feature>
<dbReference type="NCBIfam" id="TIGR02937">
    <property type="entry name" value="sigma70-ECF"/>
    <property type="match status" value="1"/>
</dbReference>
<gene>
    <name evidence="8" type="ORF">E4U02_07480</name>
</gene>
<dbReference type="GO" id="GO:0016987">
    <property type="term" value="F:sigma factor activity"/>
    <property type="evidence" value="ECO:0007669"/>
    <property type="project" value="UniProtKB-KW"/>
</dbReference>
<keyword evidence="5" id="KW-0804">Transcription</keyword>
<evidence type="ECO:0000256" key="2">
    <source>
        <dbReference type="ARBA" id="ARBA00023015"/>
    </source>
</evidence>
<comment type="caution">
    <text evidence="8">The sequence shown here is derived from an EMBL/GenBank/DDBJ whole genome shotgun (WGS) entry which is preliminary data.</text>
</comment>
<dbReference type="Pfam" id="PF08281">
    <property type="entry name" value="Sigma70_r4_2"/>
    <property type="match status" value="1"/>
</dbReference>
<evidence type="ECO:0000256" key="1">
    <source>
        <dbReference type="ARBA" id="ARBA00010641"/>
    </source>
</evidence>
<evidence type="ECO:0000313" key="8">
    <source>
        <dbReference type="EMBL" id="TFU33050.1"/>
    </source>
</evidence>
<dbReference type="InterPro" id="IPR036388">
    <property type="entry name" value="WH-like_DNA-bd_sf"/>
</dbReference>
<evidence type="ECO:0000256" key="5">
    <source>
        <dbReference type="ARBA" id="ARBA00023163"/>
    </source>
</evidence>
<dbReference type="EMBL" id="SPQB01000014">
    <property type="protein sequence ID" value="TFU33050.1"/>
    <property type="molecule type" value="Genomic_DNA"/>
</dbReference>
<dbReference type="PANTHER" id="PTHR43133:SF8">
    <property type="entry name" value="RNA POLYMERASE SIGMA FACTOR HI_1459-RELATED"/>
    <property type="match status" value="1"/>
</dbReference>
<evidence type="ECO:0000259" key="6">
    <source>
        <dbReference type="Pfam" id="PF04542"/>
    </source>
</evidence>
<dbReference type="GO" id="GO:0006352">
    <property type="term" value="P:DNA-templated transcription initiation"/>
    <property type="evidence" value="ECO:0007669"/>
    <property type="project" value="InterPro"/>
</dbReference>
<proteinExistence type="inferred from homology"/>
<evidence type="ECO:0000259" key="7">
    <source>
        <dbReference type="Pfam" id="PF08281"/>
    </source>
</evidence>
<dbReference type="OrthoDB" id="7376212at2"/>
<dbReference type="Pfam" id="PF04542">
    <property type="entry name" value="Sigma70_r2"/>
    <property type="match status" value="1"/>
</dbReference>
<keyword evidence="2" id="KW-0805">Transcription regulation</keyword>
<sequence>MTPESDADAVGSLRAGDAHAFDHLMRKHLSTVYKYAWAIADSPDQVDDAVQDTFMTLWRRRRRVVVHGETLLPWLLTTCRYTLFNANRARRRHASIPLDAVSWIAAEGSDPQSSQLRWIRDEIASLPEPDQRLIEACVLRGESYDQAAIALGITAPAARKRMQRIRARLRTAELEG</sequence>
<evidence type="ECO:0000256" key="4">
    <source>
        <dbReference type="ARBA" id="ARBA00023125"/>
    </source>
</evidence>
<keyword evidence="9" id="KW-1185">Reference proteome</keyword>
<name>A0A4Y9FUQ2_9MICO</name>
<dbReference type="SUPFAM" id="SSF88659">
    <property type="entry name" value="Sigma3 and sigma4 domains of RNA polymerase sigma factors"/>
    <property type="match status" value="1"/>
</dbReference>
<dbReference type="GO" id="GO:0003677">
    <property type="term" value="F:DNA binding"/>
    <property type="evidence" value="ECO:0007669"/>
    <property type="project" value="UniProtKB-KW"/>
</dbReference>
<accession>A0A4Y9FUQ2</accession>
<dbReference type="PANTHER" id="PTHR43133">
    <property type="entry name" value="RNA POLYMERASE ECF-TYPE SIGMA FACTO"/>
    <property type="match status" value="1"/>
</dbReference>
<dbReference type="Gene3D" id="1.10.10.10">
    <property type="entry name" value="Winged helix-like DNA-binding domain superfamily/Winged helix DNA-binding domain"/>
    <property type="match status" value="1"/>
</dbReference>
<organism evidence="8 9">
    <name type="scientific">Microbacterium paludicola</name>
    <dbReference type="NCBI Taxonomy" id="300019"/>
    <lineage>
        <taxon>Bacteria</taxon>
        <taxon>Bacillati</taxon>
        <taxon>Actinomycetota</taxon>
        <taxon>Actinomycetes</taxon>
        <taxon>Micrococcales</taxon>
        <taxon>Microbacteriaceae</taxon>
        <taxon>Microbacterium</taxon>
    </lineage>
</organism>
<dbReference type="InterPro" id="IPR013324">
    <property type="entry name" value="RNA_pol_sigma_r3/r4-like"/>
</dbReference>
<dbReference type="RefSeq" id="WP_135114228.1">
    <property type="nucleotide sequence ID" value="NZ_JADGLL010000014.1"/>
</dbReference>